<dbReference type="AlphaFoldDB" id="A0A1T5A4F0"/>
<evidence type="ECO:0000259" key="1">
    <source>
        <dbReference type="Pfam" id="PF01850"/>
    </source>
</evidence>
<feature type="domain" description="PIN" evidence="1">
    <location>
        <begin position="6"/>
        <end position="117"/>
    </location>
</feature>
<dbReference type="OrthoDB" id="676982at2"/>
<organism evidence="2 3">
    <name type="scientific">Parapedobacter luteus</name>
    <dbReference type="NCBI Taxonomy" id="623280"/>
    <lineage>
        <taxon>Bacteria</taxon>
        <taxon>Pseudomonadati</taxon>
        <taxon>Bacteroidota</taxon>
        <taxon>Sphingobacteriia</taxon>
        <taxon>Sphingobacteriales</taxon>
        <taxon>Sphingobacteriaceae</taxon>
        <taxon>Parapedobacter</taxon>
    </lineage>
</organism>
<dbReference type="CDD" id="cd18692">
    <property type="entry name" value="PIN_VapC-like"/>
    <property type="match status" value="1"/>
</dbReference>
<sequence>MTNRYALDSNILIYLHEKDAGSHKRIVAQRLVVDTPIVSPQVVSEYLNVCQRRLSMDKLESIDALMQWLPYSLLTGFSQEVYQHTQKLIKRYQFQLFDAVVVAYALSADCSLLYSEDMQHNMLVEKRLRIINPFL</sequence>
<dbReference type="Proteomes" id="UP000190541">
    <property type="component" value="Unassembled WGS sequence"/>
</dbReference>
<keyword evidence="3" id="KW-1185">Reference proteome</keyword>
<dbReference type="STRING" id="623280.SAMN05660226_00546"/>
<dbReference type="RefSeq" id="WP_079715263.1">
    <property type="nucleotide sequence ID" value="NZ_FUYS01000001.1"/>
</dbReference>
<protein>
    <submittedName>
        <fullName evidence="2">Predicted nucleic acid-binding protein, contains PIN domain</fullName>
    </submittedName>
</protein>
<dbReference type="InterPro" id="IPR029060">
    <property type="entry name" value="PIN-like_dom_sf"/>
</dbReference>
<dbReference type="SUPFAM" id="SSF88723">
    <property type="entry name" value="PIN domain-like"/>
    <property type="match status" value="1"/>
</dbReference>
<evidence type="ECO:0000313" key="2">
    <source>
        <dbReference type="EMBL" id="SKB29597.1"/>
    </source>
</evidence>
<dbReference type="EMBL" id="FUYS01000001">
    <property type="protein sequence ID" value="SKB29597.1"/>
    <property type="molecule type" value="Genomic_DNA"/>
</dbReference>
<accession>A0A1T5A4F0</accession>
<name>A0A1T5A4F0_9SPHI</name>
<dbReference type="Pfam" id="PF01850">
    <property type="entry name" value="PIN"/>
    <property type="match status" value="1"/>
</dbReference>
<reference evidence="2 3" key="1">
    <citation type="submission" date="2017-02" db="EMBL/GenBank/DDBJ databases">
        <authorList>
            <person name="Peterson S.W."/>
        </authorList>
    </citation>
    <scope>NUCLEOTIDE SEQUENCE [LARGE SCALE GENOMIC DNA]</scope>
    <source>
        <strain evidence="2 3">DSM 22899</strain>
    </source>
</reference>
<proteinExistence type="predicted"/>
<dbReference type="Gene3D" id="3.40.50.1010">
    <property type="entry name" value="5'-nuclease"/>
    <property type="match status" value="1"/>
</dbReference>
<evidence type="ECO:0000313" key="3">
    <source>
        <dbReference type="Proteomes" id="UP000190541"/>
    </source>
</evidence>
<dbReference type="InterPro" id="IPR002716">
    <property type="entry name" value="PIN_dom"/>
</dbReference>
<gene>
    <name evidence="2" type="ORF">SAMN05660226_00546</name>
</gene>